<dbReference type="GO" id="GO:0004497">
    <property type="term" value="F:monooxygenase activity"/>
    <property type="evidence" value="ECO:0007669"/>
    <property type="project" value="UniProtKB-KW"/>
</dbReference>
<name>A0A1B4XZR6_MYCUL</name>
<comment type="cofactor">
    <cofactor evidence="1 8">
        <name>heme</name>
        <dbReference type="ChEBI" id="CHEBI:30413"/>
    </cofactor>
</comment>
<evidence type="ECO:0000256" key="8">
    <source>
        <dbReference type="PIRSR" id="PIRSR602401-1"/>
    </source>
</evidence>
<dbReference type="InterPro" id="IPR017972">
    <property type="entry name" value="Cyt_P450_CS"/>
</dbReference>
<sequence length="456" mass="50331">MAEATTDPIRLPPGPNASKLTQTLVYVFAKARARTRLTNRYGSGYSLNLPKYGPTLVISDPAMLKQLFTSGNDLVTRPTTLGKLLGPGSILSMIGVEHRQRRKLMVPPFNGRRIDAYVKIVEEEFLREAQTWPEEPEFESLQALVNITGSIVLRTILGAHGAIFEELQYLGPRTIVLAASMIALPEWLRRDLGPWSPWGKIQAARSRFDELVAQLIAEARADPNFETRTDMLAMMLQARYDDGSPITDAHISDEMLTMIVAGRETTATTLAWAIERLRRSPSFVAQLVDEIDSGGAALMQATVWEVQRTRPVLDFIARRVETQLRLGPWVLPKGHMIVGDVWAAQHASSSFKDPERFDPTRFADGPPESYAWIPFGGGIHRCIGAAFANMEMTTVLRTLLRKFELVPTDAPADPIRSRGITNAPGHGGRIVVRSRPAGARTAYASEDGHSAVAQSV</sequence>
<keyword evidence="3 8" id="KW-0349">Heme</keyword>
<dbReference type="Proteomes" id="UP000218067">
    <property type="component" value="Chromosome"/>
</dbReference>
<evidence type="ECO:0000256" key="9">
    <source>
        <dbReference type="RuleBase" id="RU000461"/>
    </source>
</evidence>
<dbReference type="GO" id="GO:0016125">
    <property type="term" value="P:sterol metabolic process"/>
    <property type="evidence" value="ECO:0007669"/>
    <property type="project" value="TreeGrafter"/>
</dbReference>
<evidence type="ECO:0000256" key="4">
    <source>
        <dbReference type="ARBA" id="ARBA00022723"/>
    </source>
</evidence>
<keyword evidence="5 9" id="KW-0560">Oxidoreductase</keyword>
<evidence type="ECO:0000256" key="2">
    <source>
        <dbReference type="ARBA" id="ARBA00010617"/>
    </source>
</evidence>
<keyword evidence="6 8" id="KW-0408">Iron</keyword>
<organism evidence="10 11">
    <name type="scientific">Mycobacterium ulcerans subsp. shinshuense</name>
    <dbReference type="NCBI Taxonomy" id="1124626"/>
    <lineage>
        <taxon>Bacteria</taxon>
        <taxon>Bacillati</taxon>
        <taxon>Actinomycetota</taxon>
        <taxon>Actinomycetes</taxon>
        <taxon>Mycobacteriales</taxon>
        <taxon>Mycobacteriaceae</taxon>
        <taxon>Mycobacterium</taxon>
        <taxon>Mycobacterium ulcerans group</taxon>
    </lineage>
</organism>
<keyword evidence="7 9" id="KW-0503">Monooxygenase</keyword>
<dbReference type="CDD" id="cd11053">
    <property type="entry name" value="CYP110-like"/>
    <property type="match status" value="1"/>
</dbReference>
<dbReference type="Pfam" id="PF00067">
    <property type="entry name" value="p450"/>
    <property type="match status" value="1"/>
</dbReference>
<dbReference type="PRINTS" id="PR00385">
    <property type="entry name" value="P450"/>
</dbReference>
<dbReference type="GeneID" id="93435631"/>
<evidence type="ECO:0000256" key="6">
    <source>
        <dbReference type="ARBA" id="ARBA00023004"/>
    </source>
</evidence>
<dbReference type="PROSITE" id="PS00086">
    <property type="entry name" value="CYTOCHROME_P450"/>
    <property type="match status" value="1"/>
</dbReference>
<dbReference type="InterPro" id="IPR002401">
    <property type="entry name" value="Cyt_P450_E_grp-I"/>
</dbReference>
<dbReference type="InterPro" id="IPR036396">
    <property type="entry name" value="Cyt_P450_sf"/>
</dbReference>
<accession>A0A1B4XZR6</accession>
<dbReference type="EMBL" id="AP017624">
    <property type="protein sequence ID" value="BAV40296.1"/>
    <property type="molecule type" value="Genomic_DNA"/>
</dbReference>
<dbReference type="GO" id="GO:0005506">
    <property type="term" value="F:iron ion binding"/>
    <property type="evidence" value="ECO:0007669"/>
    <property type="project" value="InterPro"/>
</dbReference>
<dbReference type="GO" id="GO:0020037">
    <property type="term" value="F:heme binding"/>
    <property type="evidence" value="ECO:0007669"/>
    <property type="project" value="InterPro"/>
</dbReference>
<evidence type="ECO:0000256" key="1">
    <source>
        <dbReference type="ARBA" id="ARBA00001971"/>
    </source>
</evidence>
<evidence type="ECO:0000313" key="10">
    <source>
        <dbReference type="EMBL" id="BAV40296.1"/>
    </source>
</evidence>
<evidence type="ECO:0000256" key="5">
    <source>
        <dbReference type="ARBA" id="ARBA00023002"/>
    </source>
</evidence>
<keyword evidence="4 8" id="KW-0479">Metal-binding</keyword>
<dbReference type="InterPro" id="IPR001128">
    <property type="entry name" value="Cyt_P450"/>
</dbReference>
<dbReference type="GO" id="GO:0016705">
    <property type="term" value="F:oxidoreductase activity, acting on paired donors, with incorporation or reduction of molecular oxygen"/>
    <property type="evidence" value="ECO:0007669"/>
    <property type="project" value="InterPro"/>
</dbReference>
<dbReference type="PRINTS" id="PR00463">
    <property type="entry name" value="EP450I"/>
</dbReference>
<dbReference type="AlphaFoldDB" id="A0A1B4XZR6"/>
<proteinExistence type="inferred from homology"/>
<dbReference type="Gene3D" id="1.10.630.10">
    <property type="entry name" value="Cytochrome P450"/>
    <property type="match status" value="1"/>
</dbReference>
<comment type="similarity">
    <text evidence="2 9">Belongs to the cytochrome P450 family.</text>
</comment>
<evidence type="ECO:0000256" key="3">
    <source>
        <dbReference type="ARBA" id="ARBA00022617"/>
    </source>
</evidence>
<protein>
    <submittedName>
        <fullName evidence="10">Cytochrome P450 138B1</fullName>
    </submittedName>
</protein>
<reference evidence="10 11" key="1">
    <citation type="submission" date="2016-08" db="EMBL/GenBank/DDBJ databases">
        <title>Complete genome sequence of Mycobacterium shinshuense, a subspecies of M. ulcerans.</title>
        <authorList>
            <person name="Yoshida M."/>
            <person name="Ogura Y."/>
            <person name="Hayashi T."/>
            <person name="Hoshino Y."/>
        </authorList>
    </citation>
    <scope>NUCLEOTIDE SEQUENCE [LARGE SCALE GENOMIC DNA]</scope>
    <source>
        <strain evidence="11">ATCC 33728</strain>
    </source>
</reference>
<dbReference type="SUPFAM" id="SSF48264">
    <property type="entry name" value="Cytochrome P450"/>
    <property type="match status" value="1"/>
</dbReference>
<dbReference type="RefSeq" id="WP_096369959.1">
    <property type="nucleotide sequence ID" value="NZ_AP017624.1"/>
</dbReference>
<dbReference type="PANTHER" id="PTHR24286">
    <property type="entry name" value="CYTOCHROME P450 26"/>
    <property type="match status" value="1"/>
</dbReference>
<evidence type="ECO:0000313" key="11">
    <source>
        <dbReference type="Proteomes" id="UP000218067"/>
    </source>
</evidence>
<feature type="binding site" description="axial binding residue" evidence="8">
    <location>
        <position position="382"/>
    </location>
    <ligand>
        <name>heme</name>
        <dbReference type="ChEBI" id="CHEBI:30413"/>
    </ligand>
    <ligandPart>
        <name>Fe</name>
        <dbReference type="ChEBI" id="CHEBI:18248"/>
    </ligandPart>
</feature>
<dbReference type="PANTHER" id="PTHR24286:SF24">
    <property type="entry name" value="LANOSTEROL 14-ALPHA DEMETHYLASE"/>
    <property type="match status" value="1"/>
</dbReference>
<evidence type="ECO:0000256" key="7">
    <source>
        <dbReference type="ARBA" id="ARBA00023033"/>
    </source>
</evidence>
<gene>
    <name evidence="10" type="primary">cyp138B1</name>
    <name evidence="10" type="ORF">SHTP_0974</name>
</gene>